<keyword evidence="3" id="KW-1185">Reference proteome</keyword>
<evidence type="ECO:0000313" key="3">
    <source>
        <dbReference type="Proteomes" id="UP000635477"/>
    </source>
</evidence>
<evidence type="ECO:0000256" key="1">
    <source>
        <dbReference type="SAM" id="MobiDB-lite"/>
    </source>
</evidence>
<dbReference type="Proteomes" id="UP000635477">
    <property type="component" value="Unassembled WGS sequence"/>
</dbReference>
<reference evidence="2" key="1">
    <citation type="journal article" date="2020" name="BMC Genomics">
        <title>Correction to: Identification and distribution of gene clusters required for synthesis of sphingolipid metabolism inhibitors in diverse species of the filamentous fungus Fusarium.</title>
        <authorList>
            <person name="Kim H.S."/>
            <person name="Lohmar J.M."/>
            <person name="Busman M."/>
            <person name="Brown D.W."/>
            <person name="Naumann T.A."/>
            <person name="Divon H.H."/>
            <person name="Lysoe E."/>
            <person name="Uhlig S."/>
            <person name="Proctor R.H."/>
        </authorList>
    </citation>
    <scope>NUCLEOTIDE SEQUENCE</scope>
    <source>
        <strain evidence="2">NRRL 22465</strain>
    </source>
</reference>
<gene>
    <name evidence="2" type="ORF">FZEAL_717</name>
</gene>
<dbReference type="AlphaFoldDB" id="A0A8H4UU62"/>
<reference evidence="2" key="2">
    <citation type="submission" date="2020-05" db="EMBL/GenBank/DDBJ databases">
        <authorList>
            <person name="Kim H.-S."/>
            <person name="Proctor R.H."/>
            <person name="Brown D.W."/>
        </authorList>
    </citation>
    <scope>NUCLEOTIDE SEQUENCE</scope>
    <source>
        <strain evidence="2">NRRL 22465</strain>
    </source>
</reference>
<feature type="region of interest" description="Disordered" evidence="1">
    <location>
        <begin position="134"/>
        <end position="158"/>
    </location>
</feature>
<dbReference type="EMBL" id="JABEYC010000038">
    <property type="protein sequence ID" value="KAF4984012.1"/>
    <property type="molecule type" value="Genomic_DNA"/>
</dbReference>
<comment type="caution">
    <text evidence="2">The sequence shown here is derived from an EMBL/GenBank/DDBJ whole genome shotgun (WGS) entry which is preliminary data.</text>
</comment>
<sequence>MISEAVSTTGKTFTLCLSGCTPPVRAASPIRPDYTTARIVVGVTSSCVSPATVQQVPGAVLEMLWVYRIRSSRVDRHIIITETWIGQYGLRLEEPPNSISEYRDLNNNRAEQDKGRRGKEQSVPFVALPIAQSETRQQRSAGVGPRGWAIRSEIPGPS</sequence>
<accession>A0A8H4UU62</accession>
<name>A0A8H4UU62_9HYPO</name>
<organism evidence="2 3">
    <name type="scientific">Fusarium zealandicum</name>
    <dbReference type="NCBI Taxonomy" id="1053134"/>
    <lineage>
        <taxon>Eukaryota</taxon>
        <taxon>Fungi</taxon>
        <taxon>Dikarya</taxon>
        <taxon>Ascomycota</taxon>
        <taxon>Pezizomycotina</taxon>
        <taxon>Sordariomycetes</taxon>
        <taxon>Hypocreomycetidae</taxon>
        <taxon>Hypocreales</taxon>
        <taxon>Nectriaceae</taxon>
        <taxon>Fusarium</taxon>
        <taxon>Fusarium staphyleae species complex</taxon>
    </lineage>
</organism>
<proteinExistence type="predicted"/>
<protein>
    <submittedName>
        <fullName evidence="2">Uncharacterized protein</fullName>
    </submittedName>
</protein>
<evidence type="ECO:0000313" key="2">
    <source>
        <dbReference type="EMBL" id="KAF4984012.1"/>
    </source>
</evidence>